<evidence type="ECO:0000313" key="2">
    <source>
        <dbReference type="Proteomes" id="UP000256869"/>
    </source>
</evidence>
<dbReference type="Proteomes" id="UP000256869">
    <property type="component" value="Unassembled WGS sequence"/>
</dbReference>
<proteinExistence type="predicted"/>
<sequence>MRFQDHEFNTCFRVLASASSLEFLVIQVDQDCDNVARDRVDLRLARLCRGVQEVCASHSRKSRLSRGFPAVRSPHSRLNRLSRGFPDVRSSHSRINRLWRGIPKVRSPHSRINRLSHGIPQVRSSHSRNNRLWRSILRWMSLDRLFGIYFLICKKGPHRGPFTAFRAPIRLPVKHPALEPSQ</sequence>
<organism evidence="1 2">
    <name type="scientific">Cohnella lupini</name>
    <dbReference type="NCBI Taxonomy" id="1294267"/>
    <lineage>
        <taxon>Bacteria</taxon>
        <taxon>Bacillati</taxon>
        <taxon>Bacillota</taxon>
        <taxon>Bacilli</taxon>
        <taxon>Bacillales</taxon>
        <taxon>Paenibacillaceae</taxon>
        <taxon>Cohnella</taxon>
    </lineage>
</organism>
<protein>
    <submittedName>
        <fullName evidence="1">Uncharacterized protein</fullName>
    </submittedName>
</protein>
<dbReference type="AlphaFoldDB" id="A0A3D9IBX7"/>
<gene>
    <name evidence="1" type="ORF">DFP95_107117</name>
</gene>
<evidence type="ECO:0000313" key="1">
    <source>
        <dbReference type="EMBL" id="RED59278.1"/>
    </source>
</evidence>
<accession>A0A3D9IBX7</accession>
<dbReference type="EMBL" id="QRDY01000007">
    <property type="protein sequence ID" value="RED59278.1"/>
    <property type="molecule type" value="Genomic_DNA"/>
</dbReference>
<name>A0A3D9IBX7_9BACL</name>
<comment type="caution">
    <text evidence="1">The sequence shown here is derived from an EMBL/GenBank/DDBJ whole genome shotgun (WGS) entry which is preliminary data.</text>
</comment>
<keyword evidence="2" id="KW-1185">Reference proteome</keyword>
<reference evidence="1 2" key="1">
    <citation type="submission" date="2018-07" db="EMBL/GenBank/DDBJ databases">
        <title>Genomic Encyclopedia of Type Strains, Phase III (KMG-III): the genomes of soil and plant-associated and newly described type strains.</title>
        <authorList>
            <person name="Whitman W."/>
        </authorList>
    </citation>
    <scope>NUCLEOTIDE SEQUENCE [LARGE SCALE GENOMIC DNA]</scope>
    <source>
        <strain evidence="1 2">CECT 8236</strain>
    </source>
</reference>